<protein>
    <submittedName>
        <fullName evidence="4">FAD-binding protein</fullName>
    </submittedName>
</protein>
<feature type="domain" description="FAD-binding" evidence="3">
    <location>
        <begin position="5"/>
        <end position="345"/>
    </location>
</feature>
<dbReference type="KEGG" id="mprt:ET475_07430"/>
<dbReference type="InterPro" id="IPR050493">
    <property type="entry name" value="FAD-dep_Monooxygenase_BioMet"/>
</dbReference>
<evidence type="ECO:0000313" key="4">
    <source>
        <dbReference type="EMBL" id="QAY59840.1"/>
    </source>
</evidence>
<keyword evidence="2" id="KW-0503">Monooxygenase</keyword>
<dbReference type="SUPFAM" id="SSF51905">
    <property type="entry name" value="FAD/NAD(P)-binding domain"/>
    <property type="match status" value="1"/>
</dbReference>
<gene>
    <name evidence="4" type="ORF">ET475_07430</name>
</gene>
<keyword evidence="1" id="KW-0560">Oxidoreductase</keyword>
<sequence>MSTSTALIVGGGIGGLSAAIALSDAGCEVTVVERHADVHSSVYGVGIIQPVNALRALAAIGCADACIEAGYPAEGWGKMYDVDGVFLHAMPGAVIEGSGLPPLNGVTRPKLHEILTERAHDAGVDIRYGTSFTTLEQDDDAVTVTLTDGQVARVDLVVGADGVRSQVRREVFGSQLQPRYIGQSAYRVNVPLDPEIDRIILQAGPEGMAGFVPIGKDLAYFFYNAQMERPPHEDRRDLVAELREHLRPFAGLTARARDEWIDGSSEIVLRPEESLILPGPWHRGRVVLLGDAVHAITPHLGQGAAQAIEDAVVLAEEVSRQGATDAAFQAYLHRRFERCELIVQTSLNIGEWEMGRLEGFDNVAATNHVLEVMARPL</sequence>
<accession>A0A4P6EC92</accession>
<proteinExistence type="predicted"/>
<evidence type="ECO:0000256" key="1">
    <source>
        <dbReference type="ARBA" id="ARBA00023002"/>
    </source>
</evidence>
<dbReference type="Gene3D" id="3.50.50.60">
    <property type="entry name" value="FAD/NAD(P)-binding domain"/>
    <property type="match status" value="1"/>
</dbReference>
<dbReference type="GO" id="GO:0071949">
    <property type="term" value="F:FAD binding"/>
    <property type="evidence" value="ECO:0007669"/>
    <property type="project" value="InterPro"/>
</dbReference>
<evidence type="ECO:0000256" key="2">
    <source>
        <dbReference type="ARBA" id="ARBA00023033"/>
    </source>
</evidence>
<name>A0A4P6EC92_9MICO</name>
<organism evidence="4 5">
    <name type="scientific">Microbacterium protaetiae</name>
    <dbReference type="NCBI Taxonomy" id="2509458"/>
    <lineage>
        <taxon>Bacteria</taxon>
        <taxon>Bacillati</taxon>
        <taxon>Actinomycetota</taxon>
        <taxon>Actinomycetes</taxon>
        <taxon>Micrococcales</taxon>
        <taxon>Microbacteriaceae</taxon>
        <taxon>Microbacterium</taxon>
    </lineage>
</organism>
<dbReference type="RefSeq" id="WP_129388019.1">
    <property type="nucleotide sequence ID" value="NZ_CP035494.1"/>
</dbReference>
<reference evidence="4 5" key="1">
    <citation type="submission" date="2019-01" db="EMBL/GenBank/DDBJ databases">
        <title>Genome sequencing of strain DFW100M-13.</title>
        <authorList>
            <person name="Heo J."/>
            <person name="Kim S.-J."/>
            <person name="Kim J.-S."/>
            <person name="Hong S.-B."/>
            <person name="Kwon S.-W."/>
        </authorList>
    </citation>
    <scope>NUCLEOTIDE SEQUENCE [LARGE SCALE GENOMIC DNA]</scope>
    <source>
        <strain evidence="4 5">DFW100M-13</strain>
    </source>
</reference>
<dbReference type="GO" id="GO:0004497">
    <property type="term" value="F:monooxygenase activity"/>
    <property type="evidence" value="ECO:0007669"/>
    <property type="project" value="UniProtKB-KW"/>
</dbReference>
<dbReference type="Proteomes" id="UP000293995">
    <property type="component" value="Chromosome"/>
</dbReference>
<dbReference type="PANTHER" id="PTHR13789">
    <property type="entry name" value="MONOOXYGENASE"/>
    <property type="match status" value="1"/>
</dbReference>
<dbReference type="PRINTS" id="PR00420">
    <property type="entry name" value="RNGMNOXGNASE"/>
</dbReference>
<evidence type="ECO:0000259" key="3">
    <source>
        <dbReference type="Pfam" id="PF01494"/>
    </source>
</evidence>
<dbReference type="OrthoDB" id="9782160at2"/>
<keyword evidence="5" id="KW-1185">Reference proteome</keyword>
<dbReference type="InterPro" id="IPR036188">
    <property type="entry name" value="FAD/NAD-bd_sf"/>
</dbReference>
<evidence type="ECO:0000313" key="5">
    <source>
        <dbReference type="Proteomes" id="UP000293995"/>
    </source>
</evidence>
<dbReference type="InterPro" id="IPR002938">
    <property type="entry name" value="FAD-bd"/>
</dbReference>
<dbReference type="NCBIfam" id="NF005313">
    <property type="entry name" value="PRK06847.1"/>
    <property type="match status" value="1"/>
</dbReference>
<dbReference type="PANTHER" id="PTHR13789:SF309">
    <property type="entry name" value="PUTATIVE (AFU_ORTHOLOGUE AFUA_6G14510)-RELATED"/>
    <property type="match status" value="1"/>
</dbReference>
<dbReference type="Pfam" id="PF01494">
    <property type="entry name" value="FAD_binding_3"/>
    <property type="match status" value="1"/>
</dbReference>
<dbReference type="AlphaFoldDB" id="A0A4P6EC92"/>
<dbReference type="EMBL" id="CP035494">
    <property type="protein sequence ID" value="QAY59840.1"/>
    <property type="molecule type" value="Genomic_DNA"/>
</dbReference>